<reference evidence="1 2" key="1">
    <citation type="submission" date="2017-08" db="EMBL/GenBank/DDBJ databases">
        <title>Genomic and metabolic characterisation of spoilage-associated Pseudomonas species.</title>
        <authorList>
            <person name="Stanborough T."/>
            <person name="Fegan N."/>
            <person name="Powell S.M."/>
            <person name="Singh T."/>
            <person name="Tamplin M.L."/>
            <person name="Chandry P.S."/>
        </authorList>
    </citation>
    <scope>NUCLEOTIDE SEQUENCE [LARGE SCALE GENOMIC DNA]</scope>
    <source>
        <strain evidence="1 2">L1814</strain>
    </source>
</reference>
<evidence type="ECO:0000313" key="1">
    <source>
        <dbReference type="EMBL" id="OZY55521.1"/>
    </source>
</evidence>
<proteinExistence type="predicted"/>
<gene>
    <name evidence="1" type="ORF">CJF38_08850</name>
</gene>
<name>A0ABX4GNF8_9PSED</name>
<keyword evidence="2" id="KW-1185">Reference proteome</keyword>
<dbReference type="RefSeq" id="WP_094987816.1">
    <property type="nucleotide sequence ID" value="NZ_NQKG01000006.1"/>
</dbReference>
<comment type="caution">
    <text evidence="1">The sequence shown here is derived from an EMBL/GenBank/DDBJ whole genome shotgun (WGS) entry which is preliminary data.</text>
</comment>
<protein>
    <submittedName>
        <fullName evidence="1">Uncharacterized protein</fullName>
    </submittedName>
</protein>
<evidence type="ECO:0000313" key="2">
    <source>
        <dbReference type="Proteomes" id="UP000216897"/>
    </source>
</evidence>
<organism evidence="1 2">
    <name type="scientific">Pseudomonas lundensis</name>
    <dbReference type="NCBI Taxonomy" id="86185"/>
    <lineage>
        <taxon>Bacteria</taxon>
        <taxon>Pseudomonadati</taxon>
        <taxon>Pseudomonadota</taxon>
        <taxon>Gammaproteobacteria</taxon>
        <taxon>Pseudomonadales</taxon>
        <taxon>Pseudomonadaceae</taxon>
        <taxon>Pseudomonas</taxon>
    </lineage>
</organism>
<sequence length="224" mass="25654">MKGTEMKPSWLNEKDSDEWRWAASYLSRRCSSSLQNSLSALADSNFSYLVRSIHALESEAEGVKLIERLRSAIRQRRYRLSKGGRKTCSFTLPLETKTTLKRLAKNHRTTETALIQRFIEDAANLAEAQKETRLQENLMAKVTRNTSKLASELNQIRIEETKKQLRHCLKRLTLWETSMGNELPTLTADEEAKAIANVENRMRVIQEAVDASVAMHEMMSPRSV</sequence>
<accession>A0ABX4GNF8</accession>
<dbReference type="EMBL" id="NQKG01000006">
    <property type="protein sequence ID" value="OZY55521.1"/>
    <property type="molecule type" value="Genomic_DNA"/>
</dbReference>
<dbReference type="Proteomes" id="UP000216897">
    <property type="component" value="Unassembled WGS sequence"/>
</dbReference>